<name>C7NSM9_HALUD</name>
<dbReference type="STRING" id="519442.Huta_2984"/>
<evidence type="ECO:0000313" key="3">
    <source>
        <dbReference type="Proteomes" id="UP000002071"/>
    </source>
</evidence>
<dbReference type="PANTHER" id="PTHR43157">
    <property type="entry name" value="PHOSPHATIDYLINOSITOL-GLYCAN BIOSYNTHESIS CLASS F PROTEIN-RELATED"/>
    <property type="match status" value="1"/>
</dbReference>
<protein>
    <submittedName>
        <fullName evidence="2">Short-chain dehydrogenase/reductase SDR</fullName>
    </submittedName>
</protein>
<evidence type="ECO:0000256" key="1">
    <source>
        <dbReference type="ARBA" id="ARBA00023002"/>
    </source>
</evidence>
<sequence length="324" mass="34821">MMSSETWGPEAMGDQSEKTVVVTGANSGIGFEVTKAFAENGARVVMACRSLDRGNAASEEIRAAVADPSLSVMELDLADLDSVRSFAETFRTEYSDLHVLSNNAGVMAIPRSETEDGFETQFGVNHLGHFALTGLLLDRLRETAGETRIVTQSSGLHERGEIDFADLHGEQSYDRFDAYAQSKLANVLFAYELDRRLRAANAEVTSVACHPGFAATNLQRRGPELAGSKLRLWMMKLANAVFAQSAATGALPMLMAGTDADVAGGEYVGPGGLMNMRGAPVIQRSSDRSYDDELARQLWDVSVDLTGVSYDLPDPQAPDATSAN</sequence>
<gene>
    <name evidence="2" type="ordered locus">Huta_2984</name>
</gene>
<dbReference type="EMBL" id="CP001687">
    <property type="protein sequence ID" value="ACV13145.1"/>
    <property type="molecule type" value="Genomic_DNA"/>
</dbReference>
<dbReference type="InterPro" id="IPR002347">
    <property type="entry name" value="SDR_fam"/>
</dbReference>
<dbReference type="HOGENOM" id="CLU_010194_44_2_2"/>
<dbReference type="PRINTS" id="PR00081">
    <property type="entry name" value="GDHRDH"/>
</dbReference>
<dbReference type="Pfam" id="PF00106">
    <property type="entry name" value="adh_short"/>
    <property type="match status" value="1"/>
</dbReference>
<dbReference type="RefSeq" id="WP_015790707.1">
    <property type="nucleotide sequence ID" value="NC_013158.1"/>
</dbReference>
<evidence type="ECO:0000313" key="2">
    <source>
        <dbReference type="EMBL" id="ACV13145.1"/>
    </source>
</evidence>
<dbReference type="GO" id="GO:0016491">
    <property type="term" value="F:oxidoreductase activity"/>
    <property type="evidence" value="ECO:0007669"/>
    <property type="project" value="UniProtKB-KW"/>
</dbReference>
<dbReference type="GeneID" id="8385293"/>
<dbReference type="SUPFAM" id="SSF51735">
    <property type="entry name" value="NAD(P)-binding Rossmann-fold domains"/>
    <property type="match status" value="1"/>
</dbReference>
<reference evidence="2 3" key="1">
    <citation type="journal article" date="2009" name="Stand. Genomic Sci.">
        <title>Complete genome sequence of Halorhabdus utahensis type strain (AX-2).</title>
        <authorList>
            <person name="Anderson I."/>
            <person name="Tindall B.J."/>
            <person name="Pomrenke H."/>
            <person name="Goker M."/>
            <person name="Lapidus A."/>
            <person name="Nolan M."/>
            <person name="Copeland A."/>
            <person name="Glavina Del Rio T."/>
            <person name="Chen F."/>
            <person name="Tice H."/>
            <person name="Cheng J.F."/>
            <person name="Lucas S."/>
            <person name="Chertkov O."/>
            <person name="Bruce D."/>
            <person name="Brettin T."/>
            <person name="Detter J.C."/>
            <person name="Han C."/>
            <person name="Goodwin L."/>
            <person name="Land M."/>
            <person name="Hauser L."/>
            <person name="Chang Y.J."/>
            <person name="Jeffries C.D."/>
            <person name="Pitluck S."/>
            <person name="Pati A."/>
            <person name="Mavromatis K."/>
            <person name="Ivanova N."/>
            <person name="Ovchinnikova G."/>
            <person name="Chen A."/>
            <person name="Palaniappan K."/>
            <person name="Chain P."/>
            <person name="Rohde M."/>
            <person name="Bristow J."/>
            <person name="Eisen J.A."/>
            <person name="Markowitz V."/>
            <person name="Hugenholtz P."/>
            <person name="Kyrpides N.C."/>
            <person name="Klenk H.P."/>
        </authorList>
    </citation>
    <scope>NUCLEOTIDE SEQUENCE [LARGE SCALE GENOMIC DNA]</scope>
    <source>
        <strain evidence="3">DSM 12940 / JCM 11049 / AX-2</strain>
    </source>
</reference>
<proteinExistence type="predicted"/>
<dbReference type="eggNOG" id="arCOG01264">
    <property type="taxonomic scope" value="Archaea"/>
</dbReference>
<dbReference type="KEGG" id="hut:Huta_2984"/>
<keyword evidence="3" id="KW-1185">Reference proteome</keyword>
<dbReference type="CDD" id="cd05327">
    <property type="entry name" value="retinol-DH_like_SDR_c_like"/>
    <property type="match status" value="1"/>
</dbReference>
<organism evidence="2 3">
    <name type="scientific">Halorhabdus utahensis (strain DSM 12940 / JCM 11049 / AX-2)</name>
    <dbReference type="NCBI Taxonomy" id="519442"/>
    <lineage>
        <taxon>Archaea</taxon>
        <taxon>Methanobacteriati</taxon>
        <taxon>Methanobacteriota</taxon>
        <taxon>Stenosarchaea group</taxon>
        <taxon>Halobacteria</taxon>
        <taxon>Halobacteriales</taxon>
        <taxon>Haloarculaceae</taxon>
        <taxon>Halorhabdus</taxon>
    </lineage>
</organism>
<keyword evidence="1" id="KW-0560">Oxidoreductase</keyword>
<dbReference type="Proteomes" id="UP000002071">
    <property type="component" value="Chromosome"/>
</dbReference>
<dbReference type="Gene3D" id="3.40.50.720">
    <property type="entry name" value="NAD(P)-binding Rossmann-like Domain"/>
    <property type="match status" value="1"/>
</dbReference>
<dbReference type="NCBIfam" id="NF004846">
    <property type="entry name" value="PRK06197.1"/>
    <property type="match status" value="1"/>
</dbReference>
<dbReference type="InterPro" id="IPR036291">
    <property type="entry name" value="NAD(P)-bd_dom_sf"/>
</dbReference>
<dbReference type="AlphaFoldDB" id="C7NSM9"/>
<dbReference type="PANTHER" id="PTHR43157:SF31">
    <property type="entry name" value="PHOSPHATIDYLINOSITOL-GLYCAN BIOSYNTHESIS CLASS F PROTEIN"/>
    <property type="match status" value="1"/>
</dbReference>
<accession>C7NSM9</accession>